<evidence type="ECO:0000313" key="3">
    <source>
        <dbReference type="EMBL" id="CAD9270122.1"/>
    </source>
</evidence>
<dbReference type="InterPro" id="IPR009688">
    <property type="entry name" value="FAM210A/B-like_dom"/>
</dbReference>
<dbReference type="PANTHER" id="PTHR21377:SF0">
    <property type="entry name" value="PROTEIN FAM210B, MITOCHONDRIAL"/>
    <property type="match status" value="1"/>
</dbReference>
<gene>
    <name evidence="3" type="ORF">PPAR1163_LOCUS28561</name>
</gene>
<reference evidence="3" key="1">
    <citation type="submission" date="2021-01" db="EMBL/GenBank/DDBJ databases">
        <authorList>
            <person name="Corre E."/>
            <person name="Pelletier E."/>
            <person name="Niang G."/>
            <person name="Scheremetjew M."/>
            <person name="Finn R."/>
            <person name="Kale V."/>
            <person name="Holt S."/>
            <person name="Cochrane G."/>
            <person name="Meng A."/>
            <person name="Brown T."/>
            <person name="Cohen L."/>
        </authorList>
    </citation>
    <scope>NUCLEOTIDE SEQUENCE</scope>
    <source>
        <strain evidence="3">CCMP2877</strain>
    </source>
</reference>
<feature type="chain" id="PRO_5030556547" description="DUF1279 domain-containing protein" evidence="1">
    <location>
        <begin position="16"/>
        <end position="174"/>
    </location>
</feature>
<dbReference type="PANTHER" id="PTHR21377">
    <property type="entry name" value="PROTEIN FAM210B, MITOCHONDRIAL"/>
    <property type="match status" value="1"/>
</dbReference>
<dbReference type="Pfam" id="PF06916">
    <property type="entry name" value="FAM210A-B_dom"/>
    <property type="match status" value="1"/>
</dbReference>
<dbReference type="AlphaFoldDB" id="A0A7S1UM22"/>
<dbReference type="InterPro" id="IPR045866">
    <property type="entry name" value="FAM210A/B-like"/>
</dbReference>
<accession>A0A7S1UM22</accession>
<feature type="signal peptide" evidence="1">
    <location>
        <begin position="1"/>
        <end position="15"/>
    </location>
</feature>
<sequence length="174" mass="18094">MRAVVLLLSLGLASAFRAAAPAAALRRPAPAAARPSHQVWAEKDDMEEVTEKYGLEVGLFKTLKSGEKGSGQTAKDLLAKYGAAYLTTSISLALVSFATCYYLVDNGVDVASLLAKVGISVSGTSETAGTVAIAYAVHKAASPIRFPPTVALTPVVARFFGNDGEAESEAESEE</sequence>
<evidence type="ECO:0000256" key="1">
    <source>
        <dbReference type="SAM" id="SignalP"/>
    </source>
</evidence>
<evidence type="ECO:0000259" key="2">
    <source>
        <dbReference type="Pfam" id="PF06916"/>
    </source>
</evidence>
<protein>
    <recommendedName>
        <fullName evidence="2">DUF1279 domain-containing protein</fullName>
    </recommendedName>
</protein>
<proteinExistence type="predicted"/>
<dbReference type="EMBL" id="HBGJ01045424">
    <property type="protein sequence ID" value="CAD9270122.1"/>
    <property type="molecule type" value="Transcribed_RNA"/>
</dbReference>
<feature type="domain" description="DUF1279" evidence="2">
    <location>
        <begin position="72"/>
        <end position="155"/>
    </location>
</feature>
<keyword evidence="1" id="KW-0732">Signal</keyword>
<organism evidence="3">
    <name type="scientific">Phaeomonas parva</name>
    <dbReference type="NCBI Taxonomy" id="124430"/>
    <lineage>
        <taxon>Eukaryota</taxon>
        <taxon>Sar</taxon>
        <taxon>Stramenopiles</taxon>
        <taxon>Ochrophyta</taxon>
        <taxon>Pinguiophyceae</taxon>
        <taxon>Pinguiochrysidales</taxon>
        <taxon>Pinguiochrysidaceae</taxon>
        <taxon>Phaeomonas</taxon>
    </lineage>
</organism>
<dbReference type="GO" id="GO:0005739">
    <property type="term" value="C:mitochondrion"/>
    <property type="evidence" value="ECO:0007669"/>
    <property type="project" value="TreeGrafter"/>
</dbReference>
<name>A0A7S1UM22_9STRA</name>